<feature type="transmembrane region" description="Helical" evidence="27">
    <location>
        <begin position="1730"/>
        <end position="1754"/>
    </location>
</feature>
<dbReference type="GO" id="GO:0005874">
    <property type="term" value="C:microtubule"/>
    <property type="evidence" value="ECO:0007669"/>
    <property type="project" value="UniProtKB-KW"/>
</dbReference>
<dbReference type="SMART" id="SM00865">
    <property type="entry name" value="Tubulin_C"/>
    <property type="match status" value="1"/>
</dbReference>
<evidence type="ECO:0000256" key="24">
    <source>
        <dbReference type="ARBA" id="ARBA00061395"/>
    </source>
</evidence>
<dbReference type="Gene3D" id="1.20.120.350">
    <property type="entry name" value="Voltage-gated potassium channels. Chain C"/>
    <property type="match status" value="5"/>
</dbReference>
<dbReference type="CDD" id="cd02188">
    <property type="entry name" value="gamma_tubulin"/>
    <property type="match status" value="1"/>
</dbReference>
<sequence length="2681" mass="302679">MPREIITLQAGQCGNQIGSQFWEYLCREHGISKDGTLEDFATEGQAGDRKDVFFYQADDEHYIPRAILVDLEPRVINNIMTGPFQSLYNPENIYSSKDGGGAGNNWAQGYAAGEKIADELIEMVDREADGSDSLGGFFLTHSIAGGTGSGLGSFLLEKLNDAFPKKQIQTYSVFPNSEETSDVVVQPYNSVLTLRRLVDNADSVVVLDNAALSRIASDRLHMQNPSYSQTNQLVSTVMGASTTTLRYPGYMNNDLVGILASLIPSPRLHFLMTSYTPFTSDNVDRGKATMKTTVLDVMRRLLQPKNRMVSISASSKTSCYMSVLNIVQGDVDPREVHKSLLRIRERHLASFVPWGPASIQVALSRRSPYVESSHRVSGLMLANHTGIASMFKRTADQYDKLRKRNAFMEMYKREAMFQGGDLTEFDEARETLAELMSEYRAAERPDCYRVGAIPSSSRFGGGWEPLRSPTLSSPPLISSERESSIDLATHAPPKLANGESILDAYVTDAPDEVQSPLSYEMNDPAHLPNQGSVSEHASMRPRRGSFTSLPLSDSDVESKRSASILGATFDTYLLHDQNLDSPHEEFARDRSTTNPAGWTAYLPTDAIDEYDRGIRPQADEESRNTSYDTSSPPSDSRKRFSHRLYGFAQHGRDAVSRAKDGFRHRKTASPPDRHPQDIRPQWVPMDSDHSRLSDGQLRDVRPMHARLRGKSLAYFGPTHPVRLWCARLLEQKWVEPLILALITINLVVLIVSSSRDVLAHPIRNDFLSNSEQILMLVVFVFYTLELIARVIVSGLVIDPPPMDYDTKAEYDTMNPNPESIPNKETSLDDAPLHMQSNTKHTLRMGYASLSDSLKRAWYPYGASQREHAAKKLSDLRPTEGITSDERAQVITASPMPDAGWIPSPILAKPTFFSRIARNLAALGLRFSRGITGDVQIMSDRAFLRHSWNRVDLLAVICYWIAAILELSQVEKTPHRHIYLFRAVSVLRCARLMALPSGVAVILLSLKRVGPLLMRVAYFIGFFMLLFAIIGIQSFKGSYLRQCVWIGDMNNEPGANYTLTQICGGSVDPQNPSGKIGHVDASGITLNEQPKGFICPYGQLCMEQLENPYNNVQSFDNIFKSLLQVAIVISLNGWSDTMYDMIDADYYTACIFFIFGVILLNFWLANLLVAVLTHSFASLSAQMEHSAFAMNEACSGQDTEHDSKNRPRRASRRAVEMYKRIWGYTKYLWLALIVISLAVQGSKSAYEHSDAKLWRDRVERYLTIVFDAEMLLRFLTYVLDGNPRTFFVKKHNVVDTSLAIITSVIQIPAISKSGWYPWLTFFQLARFYRVIAAIPRMRVLLSRILGSVGSLFNMIAFLLMTIFTAALFSVQLFRGDIPDEDTQGNTQEMTWKQLFNGYLGVYQVFSSENWTDPLYNVLSTERLYHQAVIAGIFLVGWFIFANFIVLQMFIAVINENFRVAEGDKYKQQMEQYLQRSEPQRKSKLERLMQVFSPFRQHRPLARNRAITTQPSDSADPVVSVNPIAGTVAGQEEKKSSLFMQLITPDRAGQAMNTLQRVLRLDKPREHMRFNTLQRRMEGQQSDPQTRRRTLYEFEHVYYDQDEQSRMAAARQAIRELRVDLGLHDPRTEQEEFLQNYMDRSENDPRIQMARAIAEHPYYDRSYFIFSNRNPIRRFCQGLTPCSYGERVFGRPMSRIRNYIFQSAIFAAIVGSVVVAAIATPEYRKRYYAKNSVTVVCWFSIIEISLSTLFVIEFFVKTIADGLAFTPNAYILSVWNLLDMFVLISLLINVISELAVAGGVSHFTRALKAFRALRLINLSSLMRDTFHAVMIAGAGRILDASILALLYIIPYAVWGQNLFAGLLYACNDDSSSIVSKLDCHGEFSSQPLNWSYLAPRVWANPTEGSQYSFDDFKSSLLILFEIVSLEGWIDVMTQAMMITGRDMQPETDASQHNAIFFLIYNLIGAISVLTLFVSVIIENFQRYSGAAYLTTEQRQWLDLKRQLRRQTASKRPKVIPKNHFVNWCYRAATQKRGWWLRSMTIMHLCILAVLLTQQFSDPPWAERVRSIIFTLLACLYLVDIVVRLIGLGISSFVRNLWNWYDVVVVAGVIGTSIPLAAYGGGSQVHAQLQKIFLTGVALKLVQRNDSLNQLFKTAIGSVPAIFSLFLLWLTMFLVWGIMLVEVFGLTKWGQNETYAKNLESLWGTLVFLMMTSTGEGWNSYMHDYTVQAPQCTPSDNYLETDCGSMPWSYFLFITWNVISMYIFLNMFTATVVENFSYVFHLQGSTALSREQMRVYKDAWAVFDPEGSGYIRREHVIPFLSRLMGMFEVGAYPLEAKVPRLLELARVRSPATSAPSTPVSPMRSKFSLPLARSPQTPRTSRSDRLTSLHASPSNSAASGAPSGLVESGVDIDRLMSLISRLDPKELRRRGIRLNRMYQEAILSDKGKGISFTSMLFILAYHKMCTKPTNMEVSEFIERRALLDRIDNTISLERVRGLLRTVYLRRRFLAARANRQQIHRVAMPGDQRGFPSITVEGDLTRAPTRPSIRLDTSMGGMQSDSPSQTGLSPTGNPFITTPVSTSPHGVQNPISPQYSDYFGRDIVDGITDIHLSPLSSANNIRRRLSFNEHSLNPFADPPHSSAEEDPPGSSSSIQTHRTPSPSRDLGAWNAIMRRLSPERHDRDLD</sequence>
<dbReference type="Gene3D" id="3.40.50.1440">
    <property type="entry name" value="Tubulin/FtsZ, GTPase domain"/>
    <property type="match status" value="1"/>
</dbReference>
<name>A0AAJ5YS13_9BASI</name>
<dbReference type="GO" id="GO:0005509">
    <property type="term" value="F:calcium ion binding"/>
    <property type="evidence" value="ECO:0007669"/>
    <property type="project" value="InterPro"/>
</dbReference>
<dbReference type="InterPro" id="IPR000217">
    <property type="entry name" value="Tubulin"/>
</dbReference>
<dbReference type="InterPro" id="IPR036525">
    <property type="entry name" value="Tubulin/FtsZ_GTPase_sf"/>
</dbReference>
<evidence type="ECO:0000256" key="26">
    <source>
        <dbReference type="SAM" id="MobiDB-lite"/>
    </source>
</evidence>
<evidence type="ECO:0000256" key="27">
    <source>
        <dbReference type="SAM" id="Phobius"/>
    </source>
</evidence>
<dbReference type="SUPFAM" id="SSF55307">
    <property type="entry name" value="Tubulin C-terminal domain-like"/>
    <property type="match status" value="1"/>
</dbReference>
<feature type="compositionally biased region" description="Polar residues" evidence="26">
    <location>
        <begin position="2551"/>
        <end position="2588"/>
    </location>
</feature>
<dbReference type="Gene3D" id="1.10.287.600">
    <property type="entry name" value="Helix hairpin bin"/>
    <property type="match status" value="1"/>
</dbReference>
<evidence type="ECO:0000256" key="3">
    <source>
        <dbReference type="ARBA" id="ARBA00009636"/>
    </source>
</evidence>
<feature type="compositionally biased region" description="Basic and acidic residues" evidence="26">
    <location>
        <begin position="609"/>
        <end position="623"/>
    </location>
</feature>
<dbReference type="InterPro" id="IPR005821">
    <property type="entry name" value="Ion_trans_dom"/>
</dbReference>
<dbReference type="Gene3D" id="1.10.287.70">
    <property type="match status" value="4"/>
</dbReference>
<dbReference type="InterPro" id="IPR008280">
    <property type="entry name" value="Tub_FtsZ_C"/>
</dbReference>
<dbReference type="InterPro" id="IPR023123">
    <property type="entry name" value="Tubulin_C"/>
</dbReference>
<feature type="region of interest" description="Disordered" evidence="26">
    <location>
        <begin position="653"/>
        <end position="694"/>
    </location>
</feature>
<feature type="region of interest" description="Disordered" evidence="26">
    <location>
        <begin position="517"/>
        <end position="553"/>
    </location>
</feature>
<dbReference type="FunFam" id="3.40.50.1440:FF:000012">
    <property type="entry name" value="Tubulin gamma chain"/>
    <property type="match status" value="1"/>
</dbReference>
<dbReference type="Pfam" id="PF00520">
    <property type="entry name" value="Ion_trans"/>
    <property type="match status" value="4"/>
</dbReference>
<accession>A0AAJ5YS13</accession>
<evidence type="ECO:0000256" key="14">
    <source>
        <dbReference type="ARBA" id="ARBA00022837"/>
    </source>
</evidence>
<dbReference type="InterPro" id="IPR027359">
    <property type="entry name" value="Volt_channel_dom_sf"/>
</dbReference>
<keyword evidence="9" id="KW-0109">Calcium transport</keyword>
<dbReference type="InterPro" id="IPR003008">
    <property type="entry name" value="Tubulin_FtsZ_GTPase"/>
</dbReference>
<keyword evidence="16 27" id="KW-1133">Transmembrane helix</keyword>
<keyword evidence="21" id="KW-0206">Cytoskeleton</keyword>
<dbReference type="InterPro" id="IPR018316">
    <property type="entry name" value="Tubulin/FtsZ_2-layer-sand-dom"/>
</dbReference>
<dbReference type="GO" id="GO:0005891">
    <property type="term" value="C:voltage-gated calcium channel complex"/>
    <property type="evidence" value="ECO:0007669"/>
    <property type="project" value="TreeGrafter"/>
</dbReference>
<proteinExistence type="inferred from homology"/>
<feature type="transmembrane region" description="Helical" evidence="27">
    <location>
        <begin position="1952"/>
        <end position="1975"/>
    </location>
</feature>
<comment type="subcellular location">
    <subcellularLocation>
        <location evidence="2">Cell membrane</location>
        <topology evidence="2">Multi-pass membrane protein</topology>
    </subcellularLocation>
    <subcellularLocation>
        <location evidence="1">Cytoplasm</location>
        <location evidence="1">Cytoskeleton</location>
        <location evidence="1">Microtubule organizing center</location>
        <location evidence="1">Spindle pole body</location>
    </subcellularLocation>
</comment>
<feature type="region of interest" description="Disordered" evidence="26">
    <location>
        <begin position="583"/>
        <end position="639"/>
    </location>
</feature>
<keyword evidence="14" id="KW-0106">Calcium</keyword>
<dbReference type="Pfam" id="PF00091">
    <property type="entry name" value="Tubulin"/>
    <property type="match status" value="1"/>
</dbReference>
<dbReference type="GO" id="GO:0007020">
    <property type="term" value="P:microtubule nucleation"/>
    <property type="evidence" value="ECO:0007669"/>
    <property type="project" value="InterPro"/>
</dbReference>
<evidence type="ECO:0000256" key="9">
    <source>
        <dbReference type="ARBA" id="ARBA00022568"/>
    </source>
</evidence>
<dbReference type="GO" id="GO:0005525">
    <property type="term" value="F:GTP binding"/>
    <property type="evidence" value="ECO:0007669"/>
    <property type="project" value="UniProtKB-KW"/>
</dbReference>
<keyword evidence="19 27" id="KW-0472">Membrane</keyword>
<feature type="transmembrane region" description="Helical" evidence="27">
    <location>
        <begin position="1422"/>
        <end position="1445"/>
    </location>
</feature>
<keyword evidence="11 27" id="KW-0812">Transmembrane</keyword>
<dbReference type="GO" id="GO:0000930">
    <property type="term" value="C:gamma-tubulin complex"/>
    <property type="evidence" value="ECO:0007669"/>
    <property type="project" value="InterPro"/>
</dbReference>
<feature type="compositionally biased region" description="Basic and acidic residues" evidence="26">
    <location>
        <begin position="2671"/>
        <end position="2681"/>
    </location>
</feature>
<feature type="transmembrane region" description="Helical" evidence="27">
    <location>
        <begin position="2032"/>
        <end position="2053"/>
    </location>
</feature>
<evidence type="ECO:0000256" key="1">
    <source>
        <dbReference type="ARBA" id="ARBA00004317"/>
    </source>
</evidence>
<dbReference type="EMBL" id="CP119944">
    <property type="protein sequence ID" value="WFC99090.1"/>
    <property type="molecule type" value="Genomic_DNA"/>
</dbReference>
<evidence type="ECO:0000256" key="6">
    <source>
        <dbReference type="ARBA" id="ARBA00022475"/>
    </source>
</evidence>
<feature type="region of interest" description="Disordered" evidence="26">
    <location>
        <begin position="2627"/>
        <end position="2681"/>
    </location>
</feature>
<dbReference type="InterPro" id="IPR017975">
    <property type="entry name" value="Tubulin_CS"/>
</dbReference>
<evidence type="ECO:0000256" key="12">
    <source>
        <dbReference type="ARBA" id="ARBA00022701"/>
    </source>
</evidence>
<dbReference type="Gene3D" id="3.30.1330.20">
    <property type="entry name" value="Tubulin/FtsZ, C-terminal domain"/>
    <property type="match status" value="1"/>
</dbReference>
<reference evidence="29 30" key="1">
    <citation type="submission" date="2023-03" db="EMBL/GenBank/DDBJ databases">
        <title>Mating type loci evolution in Malassezia.</title>
        <authorList>
            <person name="Coelho M.A."/>
        </authorList>
    </citation>
    <scope>NUCLEOTIDE SEQUENCE [LARGE SCALE GENOMIC DNA]</scope>
    <source>
        <strain evidence="29 30">CBS 9725</strain>
    </source>
</reference>
<dbReference type="InterPro" id="IPR037103">
    <property type="entry name" value="Tubulin/FtsZ-like_C"/>
</dbReference>
<feature type="domain" description="EF-hand" evidence="28">
    <location>
        <begin position="2288"/>
        <end position="2323"/>
    </location>
</feature>
<dbReference type="GO" id="GO:0005816">
    <property type="term" value="C:spindle pole body"/>
    <property type="evidence" value="ECO:0007669"/>
    <property type="project" value="UniProtKB-SubCell"/>
</dbReference>
<keyword evidence="30" id="KW-1185">Reference proteome</keyword>
<dbReference type="InterPro" id="IPR002454">
    <property type="entry name" value="Gamma_tubulin"/>
</dbReference>
<dbReference type="FunFam" id="1.10.287.70:FF:000118">
    <property type="entry name" value="Calcium channel subunit Cch1"/>
    <property type="match status" value="1"/>
</dbReference>
<feature type="compositionally biased region" description="Low complexity" evidence="26">
    <location>
        <begin position="2348"/>
        <end position="2358"/>
    </location>
</feature>
<evidence type="ECO:0000256" key="7">
    <source>
        <dbReference type="ARBA" id="ARBA00022490"/>
    </source>
</evidence>
<evidence type="ECO:0000256" key="19">
    <source>
        <dbReference type="ARBA" id="ARBA00023136"/>
    </source>
</evidence>
<dbReference type="InterPro" id="IPR050599">
    <property type="entry name" value="VDCC_alpha-1_subunit"/>
</dbReference>
<feature type="transmembrane region" description="Helical" evidence="27">
    <location>
        <begin position="2151"/>
        <end position="2176"/>
    </location>
</feature>
<evidence type="ECO:0000256" key="2">
    <source>
        <dbReference type="ARBA" id="ARBA00004651"/>
    </source>
</evidence>
<dbReference type="GO" id="GO:0098703">
    <property type="term" value="P:calcium ion import across plasma membrane"/>
    <property type="evidence" value="ECO:0007669"/>
    <property type="project" value="TreeGrafter"/>
</dbReference>
<evidence type="ECO:0000256" key="8">
    <source>
        <dbReference type="ARBA" id="ARBA00022553"/>
    </source>
</evidence>
<comment type="similarity">
    <text evidence="24">Belongs to the calcium channel alpha-1 subunit (TC 1.A.1.11) family.</text>
</comment>
<dbReference type="Pfam" id="PF03953">
    <property type="entry name" value="Tubulin_C"/>
    <property type="match status" value="1"/>
</dbReference>
<evidence type="ECO:0000256" key="10">
    <source>
        <dbReference type="ARBA" id="ARBA00022673"/>
    </source>
</evidence>
<evidence type="ECO:0000256" key="4">
    <source>
        <dbReference type="ARBA" id="ARBA00018848"/>
    </source>
</evidence>
<evidence type="ECO:0000256" key="16">
    <source>
        <dbReference type="ARBA" id="ARBA00022989"/>
    </source>
</evidence>
<feature type="transmembrane region" description="Helical" evidence="27">
    <location>
        <begin position="1697"/>
        <end position="1718"/>
    </location>
</feature>
<dbReference type="FunFam" id="1.10.287.70:FF:000153">
    <property type="entry name" value="High-affinity cell membrane calcium channel protein"/>
    <property type="match status" value="1"/>
</dbReference>
<keyword evidence="20" id="KW-0325">Glycoprotein</keyword>
<dbReference type="PROSITE" id="PS50222">
    <property type="entry name" value="EF_HAND_2"/>
    <property type="match status" value="1"/>
</dbReference>
<dbReference type="SUPFAM" id="SSF52490">
    <property type="entry name" value="Tubulin nucleotide-binding domain-like"/>
    <property type="match status" value="1"/>
</dbReference>
<evidence type="ECO:0000256" key="15">
    <source>
        <dbReference type="ARBA" id="ARBA00022882"/>
    </source>
</evidence>
<feature type="transmembrane region" description="Helical" evidence="27">
    <location>
        <begin position="733"/>
        <end position="752"/>
    </location>
</feature>
<dbReference type="SUPFAM" id="SSF81324">
    <property type="entry name" value="Voltage-gated potassium channels"/>
    <property type="match status" value="4"/>
</dbReference>
<evidence type="ECO:0000256" key="17">
    <source>
        <dbReference type="ARBA" id="ARBA00023065"/>
    </source>
</evidence>
<keyword evidence="22" id="KW-0407">Ion channel</keyword>
<evidence type="ECO:0000256" key="22">
    <source>
        <dbReference type="ARBA" id="ARBA00023303"/>
    </source>
</evidence>
<comment type="similarity">
    <text evidence="3">Belongs to the tubulin family.</text>
</comment>
<dbReference type="InterPro" id="IPR002048">
    <property type="entry name" value="EF_hand_dom"/>
</dbReference>
<feature type="compositionally biased region" description="Polar residues" evidence="26">
    <location>
        <begin position="2644"/>
        <end position="2657"/>
    </location>
</feature>
<feature type="region of interest" description="Disordered" evidence="26">
    <location>
        <begin position="2539"/>
        <end position="2588"/>
    </location>
</feature>
<dbReference type="GO" id="GO:0031122">
    <property type="term" value="P:cytoplasmic microtubule organization"/>
    <property type="evidence" value="ECO:0007669"/>
    <property type="project" value="InterPro"/>
</dbReference>
<dbReference type="Proteomes" id="UP001219567">
    <property type="component" value="Chromosome 2"/>
</dbReference>
<dbReference type="FunFam" id="3.30.1330.20:FF:000003">
    <property type="entry name" value="Tubulin gamma chain"/>
    <property type="match status" value="1"/>
</dbReference>
<feature type="compositionally biased region" description="Low complexity" evidence="26">
    <location>
        <begin position="625"/>
        <end position="634"/>
    </location>
</feature>
<evidence type="ECO:0000256" key="20">
    <source>
        <dbReference type="ARBA" id="ARBA00023180"/>
    </source>
</evidence>
<keyword evidence="13" id="KW-0547">Nucleotide-binding</keyword>
<feature type="transmembrane region" description="Helical" evidence="27">
    <location>
        <begin position="2245"/>
        <end position="2265"/>
    </location>
</feature>
<dbReference type="PRINTS" id="PR01164">
    <property type="entry name" value="GAMMATUBULIN"/>
</dbReference>
<keyword evidence="15" id="KW-0851">Voltage-gated channel</keyword>
<evidence type="ECO:0000256" key="18">
    <source>
        <dbReference type="ARBA" id="ARBA00023134"/>
    </source>
</evidence>
<evidence type="ECO:0000256" key="25">
    <source>
        <dbReference type="ARBA" id="ARBA00067459"/>
    </source>
</evidence>
<protein>
    <recommendedName>
        <fullName evidence="25">Calcium-channel protein CCH1</fullName>
    </recommendedName>
    <alternativeName>
        <fullName evidence="23">Gamma-tubulin</fullName>
    </alternativeName>
    <alternativeName>
        <fullName evidence="4">Tubulin gamma chain</fullName>
    </alternativeName>
</protein>
<evidence type="ECO:0000256" key="13">
    <source>
        <dbReference type="ARBA" id="ARBA00022741"/>
    </source>
</evidence>
<gene>
    <name evidence="29" type="primary">CCH1</name>
    <name evidence="29" type="ORF">MYAM1_001828</name>
</gene>
<dbReference type="PROSITE" id="PS00227">
    <property type="entry name" value="TUBULIN"/>
    <property type="match status" value="1"/>
</dbReference>
<evidence type="ECO:0000256" key="23">
    <source>
        <dbReference type="ARBA" id="ARBA00033229"/>
    </source>
</evidence>
<feature type="transmembrane region" description="Helical" evidence="27">
    <location>
        <begin position="1823"/>
        <end position="1847"/>
    </location>
</feature>
<feature type="transmembrane region" description="Helical" evidence="27">
    <location>
        <begin position="1343"/>
        <end position="1367"/>
    </location>
</feature>
<dbReference type="PRINTS" id="PR01161">
    <property type="entry name" value="TUBULIN"/>
</dbReference>
<evidence type="ECO:0000256" key="5">
    <source>
        <dbReference type="ARBA" id="ARBA00022448"/>
    </source>
</evidence>
<dbReference type="GO" id="GO:0000278">
    <property type="term" value="P:mitotic cell cycle"/>
    <property type="evidence" value="ECO:0007669"/>
    <property type="project" value="UniProtKB-ARBA"/>
</dbReference>
<evidence type="ECO:0000259" key="28">
    <source>
        <dbReference type="PROSITE" id="PS50222"/>
    </source>
</evidence>
<evidence type="ECO:0000256" key="11">
    <source>
        <dbReference type="ARBA" id="ARBA00022692"/>
    </source>
</evidence>
<keyword evidence="12" id="KW-0493">Microtubule</keyword>
<evidence type="ECO:0000313" key="29">
    <source>
        <dbReference type="EMBL" id="WFC99090.1"/>
    </source>
</evidence>
<keyword evidence="6" id="KW-1003">Cell membrane</keyword>
<dbReference type="PANTHER" id="PTHR45628:SF7">
    <property type="entry name" value="VOLTAGE-DEPENDENT CALCIUM CHANNEL TYPE A SUBUNIT ALPHA-1"/>
    <property type="match status" value="1"/>
</dbReference>
<feature type="transmembrane region" description="Helical" evidence="27">
    <location>
        <begin position="1011"/>
        <end position="1031"/>
    </location>
</feature>
<dbReference type="PANTHER" id="PTHR45628">
    <property type="entry name" value="VOLTAGE-DEPENDENT CALCIUM CHANNEL TYPE A SUBUNIT ALPHA-1"/>
    <property type="match status" value="1"/>
</dbReference>
<feature type="transmembrane region" description="Helical" evidence="27">
    <location>
        <begin position="1145"/>
        <end position="1172"/>
    </location>
</feature>
<keyword evidence="17" id="KW-0406">Ion transport</keyword>
<dbReference type="SMART" id="SM00864">
    <property type="entry name" value="Tubulin"/>
    <property type="match status" value="1"/>
</dbReference>
<dbReference type="GO" id="GO:0008331">
    <property type="term" value="F:high voltage-gated calcium channel activity"/>
    <property type="evidence" value="ECO:0007669"/>
    <property type="project" value="TreeGrafter"/>
</dbReference>
<organism evidence="29 30">
    <name type="scientific">Malassezia yamatoensis</name>
    <dbReference type="NCBI Taxonomy" id="253288"/>
    <lineage>
        <taxon>Eukaryota</taxon>
        <taxon>Fungi</taxon>
        <taxon>Dikarya</taxon>
        <taxon>Basidiomycota</taxon>
        <taxon>Ustilaginomycotina</taxon>
        <taxon>Malasseziomycetes</taxon>
        <taxon>Malasseziales</taxon>
        <taxon>Malasseziaceae</taxon>
        <taxon>Malassezia</taxon>
    </lineage>
</organism>
<dbReference type="FunFam" id="1.10.287.600:FF:000004">
    <property type="entry name" value="Tubulin gamma chain"/>
    <property type="match status" value="1"/>
</dbReference>
<feature type="region of interest" description="Disordered" evidence="26">
    <location>
        <begin position="2348"/>
        <end position="2400"/>
    </location>
</feature>
<feature type="compositionally biased region" description="Low complexity" evidence="26">
    <location>
        <begin position="2387"/>
        <end position="2400"/>
    </location>
</feature>
<evidence type="ECO:0000256" key="21">
    <source>
        <dbReference type="ARBA" id="ARBA00023212"/>
    </source>
</evidence>
<keyword evidence="7" id="KW-0963">Cytoplasm</keyword>
<dbReference type="FunFam" id="1.10.287.70:FF:000093">
    <property type="entry name" value="Calcium channel subunit Cch1"/>
    <property type="match status" value="1"/>
</dbReference>
<keyword evidence="5" id="KW-0813">Transport</keyword>
<keyword evidence="18" id="KW-0342">GTP-binding</keyword>
<evidence type="ECO:0000313" key="30">
    <source>
        <dbReference type="Proteomes" id="UP001219567"/>
    </source>
</evidence>
<feature type="transmembrane region" description="Helical" evidence="27">
    <location>
        <begin position="2095"/>
        <end position="2116"/>
    </location>
</feature>
<feature type="transmembrane region" description="Helical" evidence="27">
    <location>
        <begin position="773"/>
        <end position="797"/>
    </location>
</feature>
<keyword evidence="10" id="KW-0107">Calcium channel</keyword>
<feature type="transmembrane region" description="Helical" evidence="27">
    <location>
        <begin position="2065"/>
        <end position="2083"/>
    </location>
</feature>
<keyword evidence="8" id="KW-0597">Phosphoprotein</keyword>